<protein>
    <recommendedName>
        <fullName evidence="6">DOMON domain-containing protein</fullName>
    </recommendedName>
</protein>
<dbReference type="AlphaFoldDB" id="A0AAD9IPE8"/>
<comment type="subcellular location">
    <subcellularLocation>
        <location evidence="1">Membrane</location>
    </subcellularLocation>
</comment>
<comment type="caution">
    <text evidence="7">The sequence shown here is derived from an EMBL/GenBank/DDBJ whole genome shotgun (WGS) entry which is preliminary data.</text>
</comment>
<evidence type="ECO:0000256" key="5">
    <source>
        <dbReference type="SAM" id="MobiDB-lite"/>
    </source>
</evidence>
<feature type="compositionally biased region" description="Low complexity" evidence="5">
    <location>
        <begin position="610"/>
        <end position="630"/>
    </location>
</feature>
<feature type="region of interest" description="Disordered" evidence="5">
    <location>
        <begin position="1"/>
        <end position="27"/>
    </location>
</feature>
<evidence type="ECO:0000259" key="6">
    <source>
        <dbReference type="PROSITE" id="PS50836"/>
    </source>
</evidence>
<accession>A0AAD9IPE8</accession>
<feature type="region of interest" description="Disordered" evidence="5">
    <location>
        <begin position="602"/>
        <end position="638"/>
    </location>
</feature>
<dbReference type="InterPro" id="IPR005018">
    <property type="entry name" value="DOMON_domain"/>
</dbReference>
<dbReference type="Proteomes" id="UP001255856">
    <property type="component" value="Unassembled WGS sequence"/>
</dbReference>
<dbReference type="GO" id="GO:0016020">
    <property type="term" value="C:membrane"/>
    <property type="evidence" value="ECO:0007669"/>
    <property type="project" value="UniProtKB-SubCell"/>
</dbReference>
<feature type="domain" description="DOMON" evidence="6">
    <location>
        <begin position="662"/>
        <end position="747"/>
    </location>
</feature>
<keyword evidence="8" id="KW-1185">Reference proteome</keyword>
<evidence type="ECO:0000313" key="7">
    <source>
        <dbReference type="EMBL" id="KAK2080097.1"/>
    </source>
</evidence>
<name>A0AAD9IPE8_PROWI</name>
<organism evidence="7 8">
    <name type="scientific">Prototheca wickerhamii</name>
    <dbReference type="NCBI Taxonomy" id="3111"/>
    <lineage>
        <taxon>Eukaryota</taxon>
        <taxon>Viridiplantae</taxon>
        <taxon>Chlorophyta</taxon>
        <taxon>core chlorophytes</taxon>
        <taxon>Trebouxiophyceae</taxon>
        <taxon>Chlorellales</taxon>
        <taxon>Chlorellaceae</taxon>
        <taxon>Prototheca</taxon>
    </lineage>
</organism>
<evidence type="ECO:0000256" key="1">
    <source>
        <dbReference type="ARBA" id="ARBA00004370"/>
    </source>
</evidence>
<sequence>MDSYTQWTAHASDPKTQRTPSVAKPLGYSRTFEPDCRSWTVQVASGAAKPSAVILHDGSEELGRRRTRSAAGPVLVLRTGPGAADAQSLARAPARAPTSTAARRMVEDPGCSLTVNGQVHPFSACWSVRPSLGHFVVYTSLERDDRGRAVLRMGLEAQPHGGWAAFGLSHTRSMEGGEVAVVATDDRVPSGATISKFTLFAPLAQRINAANGSFSVPGAAAERLPDGTVVGYFHVPTNDSYDSMAATPQYFIYARGPLASPGVLGAHFDPEIEYPYGGIDIAISPVFDHAVDGNDPEAPLRAPPAAVPRQQPESLGDLLNPGLVVDADQTGLTVSGVGISAYRTKNTAAYDSATRSWTVTLPGVASATVSIARGSDVELADDVATSGPAVLLALVNRATNKAAVRAAHSAASSRLLQQASSTDCVLEVNGVSRTFAGCQDVASGFKVFSGLQADGDGNAVLVLGMLALMSGATPGSFWASFGLAPDQQMPGSLVGIVEPSASAASGAAVTGMVIPSYSTRGVNAARGSLTLLDASAEARSDGTLVAVYGIPLNTTLAAAEAAGARPFAYAIGPMDGTDLGSHATGNALNPYGIDSITPRQMQAVSPASSPSVELVEPAAEPVAGASSPSAAPSPPAASACTLPLDGSNEAYTSCTNANSVDGGFNLFWTVADEGSNGGNMTMRWALNTTRTTGYVAVGFPTSAGQMVGASAVALAACASCAGGVTATGYYLGGTSQSSVVTPARAWR</sequence>
<evidence type="ECO:0000313" key="8">
    <source>
        <dbReference type="Proteomes" id="UP001255856"/>
    </source>
</evidence>
<keyword evidence="3" id="KW-0732">Signal</keyword>
<dbReference type="EMBL" id="JASFZW010000002">
    <property type="protein sequence ID" value="KAK2080097.1"/>
    <property type="molecule type" value="Genomic_DNA"/>
</dbReference>
<gene>
    <name evidence="7" type="ORF">QBZ16_002493</name>
</gene>
<dbReference type="PROSITE" id="PS50836">
    <property type="entry name" value="DOMON"/>
    <property type="match status" value="1"/>
</dbReference>
<evidence type="ECO:0000256" key="2">
    <source>
        <dbReference type="ARBA" id="ARBA00022448"/>
    </source>
</evidence>
<dbReference type="PANTHER" id="PTHR23130:SF171">
    <property type="entry name" value="OS01G0895300 PROTEIN"/>
    <property type="match status" value="1"/>
</dbReference>
<keyword evidence="4" id="KW-0472">Membrane</keyword>
<keyword evidence="2" id="KW-0813">Transport</keyword>
<reference evidence="7" key="1">
    <citation type="submission" date="2021-01" db="EMBL/GenBank/DDBJ databases">
        <authorList>
            <person name="Eckstrom K.M.E."/>
        </authorList>
    </citation>
    <scope>NUCLEOTIDE SEQUENCE</scope>
    <source>
        <strain evidence="7">UVCC 0001</strain>
    </source>
</reference>
<evidence type="ECO:0000256" key="4">
    <source>
        <dbReference type="ARBA" id="ARBA00023136"/>
    </source>
</evidence>
<proteinExistence type="predicted"/>
<evidence type="ECO:0000256" key="3">
    <source>
        <dbReference type="ARBA" id="ARBA00022729"/>
    </source>
</evidence>
<dbReference type="PANTHER" id="PTHR23130">
    <property type="entry name" value="CYTOCHROME B561 AND DOMON DOMAIN-CONTAINING PROTEIN"/>
    <property type="match status" value="1"/>
</dbReference>